<dbReference type="InterPro" id="IPR046675">
    <property type="entry name" value="DUF6545"/>
</dbReference>
<sequence length="393" mass="42681">MYEPPTYVSWPLLAVVWGTTLLRLALVRSTVAERRMNAALVFASLSLVLQRSLAQIWLDRWFGYGFANTLSNVCIILTAASLISLFSAWALGPARLPRIHVVSLSMCAVAGAILIGLSTPARSRGVAIADEGGWPFAAYCITYAVPILSVALLNLWISLKAVRSATPGRERRVFLAVIALSLFEVFDMGVVVTTGVVNAISEDNALTESHSDSGAFIRLLVVSAGALISVGPVVRALGHRWRSRQVTRRLQPMWRTLTGAVPEVVLELRPADRRALSARSRLDRMSVEIRDAIMILDRHVVFELGGHSGTAPPVVTATRLHLACLARRAGHRAHGTGGTAHLFTTDVGGEPWELARLADHWRDAEHLAAELWARRLPQFGGPADPSARVPAQV</sequence>
<dbReference type="EMBL" id="CP009111">
    <property type="protein sequence ID" value="ANS26451.1"/>
    <property type="molecule type" value="Genomic_DNA"/>
</dbReference>
<evidence type="ECO:0000313" key="4">
    <source>
        <dbReference type="Proteomes" id="UP000186108"/>
    </source>
</evidence>
<evidence type="ECO:0000256" key="1">
    <source>
        <dbReference type="SAM" id="Phobius"/>
    </source>
</evidence>
<evidence type="ECO:0000313" key="3">
    <source>
        <dbReference type="EMBL" id="ANS26451.1"/>
    </source>
</evidence>
<dbReference type="PATRIC" id="fig|37919.13.peg.1785"/>
<name>A0A1B1K1G7_RHOOP</name>
<organism evidence="3 4">
    <name type="scientific">Rhodococcus opacus</name>
    <name type="common">Nocardia opaca</name>
    <dbReference type="NCBI Taxonomy" id="37919"/>
    <lineage>
        <taxon>Bacteria</taxon>
        <taxon>Bacillati</taxon>
        <taxon>Actinomycetota</taxon>
        <taxon>Actinomycetes</taxon>
        <taxon>Mycobacteriales</taxon>
        <taxon>Nocardiaceae</taxon>
        <taxon>Rhodococcus</taxon>
    </lineage>
</organism>
<proteinExistence type="predicted"/>
<dbReference type="InterPro" id="IPR050039">
    <property type="entry name" value="MAB_1171c-like"/>
</dbReference>
<feature type="transmembrane region" description="Helical" evidence="1">
    <location>
        <begin position="136"/>
        <end position="157"/>
    </location>
</feature>
<feature type="transmembrane region" description="Helical" evidence="1">
    <location>
        <begin position="70"/>
        <end position="92"/>
    </location>
</feature>
<feature type="transmembrane region" description="Helical" evidence="1">
    <location>
        <begin position="38"/>
        <end position="58"/>
    </location>
</feature>
<keyword evidence="1" id="KW-0472">Membrane</keyword>
<feature type="domain" description="DUF6545" evidence="2">
    <location>
        <begin position="240"/>
        <end position="362"/>
    </location>
</feature>
<feature type="transmembrane region" description="Helical" evidence="1">
    <location>
        <begin position="216"/>
        <end position="238"/>
    </location>
</feature>
<feature type="transmembrane region" description="Helical" evidence="1">
    <location>
        <begin position="173"/>
        <end position="196"/>
    </location>
</feature>
<accession>A0A1B1K1G7</accession>
<feature type="transmembrane region" description="Helical" evidence="1">
    <location>
        <begin position="99"/>
        <end position="116"/>
    </location>
</feature>
<dbReference type="RefSeq" id="WP_065489844.1">
    <property type="nucleotide sequence ID" value="NZ_CP009111.1"/>
</dbReference>
<gene>
    <name evidence="3" type="ORF">R1CP_08655</name>
</gene>
<evidence type="ECO:0000259" key="2">
    <source>
        <dbReference type="Pfam" id="PF20182"/>
    </source>
</evidence>
<keyword evidence="1" id="KW-0812">Transmembrane</keyword>
<protein>
    <recommendedName>
        <fullName evidence="2">DUF6545 domain-containing protein</fullName>
    </recommendedName>
</protein>
<dbReference type="NCBIfam" id="NF042915">
    <property type="entry name" value="MAB_1171c_fam"/>
    <property type="match status" value="1"/>
</dbReference>
<feature type="transmembrane region" description="Helical" evidence="1">
    <location>
        <begin position="6"/>
        <end position="26"/>
    </location>
</feature>
<dbReference type="Pfam" id="PF20182">
    <property type="entry name" value="DUF6545"/>
    <property type="match status" value="1"/>
</dbReference>
<keyword evidence="1" id="KW-1133">Transmembrane helix</keyword>
<dbReference type="Proteomes" id="UP000186108">
    <property type="component" value="Chromosome"/>
</dbReference>
<dbReference type="AlphaFoldDB" id="A0A1B1K1G7"/>
<reference evidence="3 4" key="1">
    <citation type="submission" date="2014-07" db="EMBL/GenBank/DDBJ databases">
        <authorList>
            <person name="Zhang J.E."/>
            <person name="Yang H."/>
            <person name="Guo J."/>
            <person name="Deng Z."/>
            <person name="Luo H."/>
            <person name="Luo M."/>
            <person name="Zhao B."/>
        </authorList>
    </citation>
    <scope>NUCLEOTIDE SEQUENCE [LARGE SCALE GENOMIC DNA]</scope>
    <source>
        <strain evidence="3 4">1CP</strain>
    </source>
</reference>